<keyword evidence="3" id="KW-1185">Reference proteome</keyword>
<evidence type="ECO:0000313" key="3">
    <source>
        <dbReference type="Proteomes" id="UP000245462"/>
    </source>
</evidence>
<organism evidence="2 3">
    <name type="scientific">Porphyromonas loveana</name>
    <dbReference type="NCBI Taxonomy" id="1884669"/>
    <lineage>
        <taxon>Bacteria</taxon>
        <taxon>Pseudomonadati</taxon>
        <taxon>Bacteroidota</taxon>
        <taxon>Bacteroidia</taxon>
        <taxon>Bacteroidales</taxon>
        <taxon>Porphyromonadaceae</taxon>
        <taxon>Porphyromonas</taxon>
    </lineage>
</organism>
<gene>
    <name evidence="2" type="ORF">C7382_1075</name>
</gene>
<dbReference type="InterPro" id="IPR025665">
    <property type="entry name" value="Beta-barrel_OMP_2"/>
</dbReference>
<evidence type="ECO:0000313" key="2">
    <source>
        <dbReference type="EMBL" id="PVZ10640.1"/>
    </source>
</evidence>
<dbReference type="EMBL" id="QEKY01000007">
    <property type="protein sequence ID" value="PVZ10640.1"/>
    <property type="molecule type" value="Genomic_DNA"/>
</dbReference>
<sequence length="238" mass="25799">MILSFYCIFVMLQNSPEGLFHDKIACFNKEMNLKQNREMKKLFLAATLVLASIGIVSAQSRPTFRLDANFVGSNMTTKIGSVSATGSMLAGFRVGGAAEFAIGQDGFYIAPGVAYTMKGAKDDAARSRLHYLQVPINAGFRASFAQDMTVSLEVGPYLAYGVAGNTTLKNSDLSVDAFGDKGALKRFDMGLGIAAALGYQRYYFQVGYDHGILNVAQKGSSDFSIRNYDFFVGVGVRF</sequence>
<protein>
    <submittedName>
        <fullName evidence="2">Outer membrane protein with beta-barrel domain</fullName>
    </submittedName>
</protein>
<name>A0A2U1FF93_9PORP</name>
<proteinExistence type="predicted"/>
<dbReference type="Pfam" id="PF13568">
    <property type="entry name" value="OMP_b-brl_2"/>
    <property type="match status" value="1"/>
</dbReference>
<evidence type="ECO:0000259" key="1">
    <source>
        <dbReference type="Pfam" id="PF13568"/>
    </source>
</evidence>
<feature type="domain" description="Outer membrane protein beta-barrel" evidence="1">
    <location>
        <begin position="89"/>
        <end position="215"/>
    </location>
</feature>
<accession>A0A2U1FF93</accession>
<reference evidence="2 3" key="1">
    <citation type="submission" date="2018-04" db="EMBL/GenBank/DDBJ databases">
        <title>Genomic Encyclopedia of Type Strains, Phase IV (KMG-IV): sequencing the most valuable type-strain genomes for metagenomic binning, comparative biology and taxonomic classification.</title>
        <authorList>
            <person name="Goeker M."/>
        </authorList>
    </citation>
    <scope>NUCLEOTIDE SEQUENCE [LARGE SCALE GENOMIC DNA]</scope>
    <source>
        <strain evidence="2 3">DSM 28520</strain>
    </source>
</reference>
<dbReference type="Proteomes" id="UP000245462">
    <property type="component" value="Unassembled WGS sequence"/>
</dbReference>
<comment type="caution">
    <text evidence="2">The sequence shown here is derived from an EMBL/GenBank/DDBJ whole genome shotgun (WGS) entry which is preliminary data.</text>
</comment>
<dbReference type="AlphaFoldDB" id="A0A2U1FF93"/>